<evidence type="ECO:0000256" key="4">
    <source>
        <dbReference type="ARBA" id="ARBA00022605"/>
    </source>
</evidence>
<dbReference type="GO" id="GO:0008652">
    <property type="term" value="P:amino acid biosynthetic process"/>
    <property type="evidence" value="ECO:0007669"/>
    <property type="project" value="UniProtKB-KW"/>
</dbReference>
<keyword evidence="11" id="KW-0479">Metal-binding</keyword>
<keyword evidence="6 11" id="KW-0547">Nucleotide-binding</keyword>
<dbReference type="PANTHER" id="PTHR21087">
    <property type="entry name" value="SHIKIMATE KINASE"/>
    <property type="match status" value="1"/>
</dbReference>
<comment type="catalytic activity">
    <reaction evidence="10 11">
        <text>shikimate + ATP = 3-phosphoshikimate + ADP + H(+)</text>
        <dbReference type="Rhea" id="RHEA:13121"/>
        <dbReference type="ChEBI" id="CHEBI:15378"/>
        <dbReference type="ChEBI" id="CHEBI:30616"/>
        <dbReference type="ChEBI" id="CHEBI:36208"/>
        <dbReference type="ChEBI" id="CHEBI:145989"/>
        <dbReference type="ChEBI" id="CHEBI:456216"/>
        <dbReference type="EC" id="2.7.1.71"/>
    </reaction>
</comment>
<dbReference type="AlphaFoldDB" id="A0A556A8C5"/>
<feature type="binding site" evidence="11">
    <location>
        <position position="55"/>
    </location>
    <ligand>
        <name>substrate</name>
    </ligand>
</feature>
<keyword evidence="7 11" id="KW-0418">Kinase</keyword>
<comment type="pathway">
    <text evidence="1 11">Metabolic intermediate biosynthesis; chorismate biosynthesis; chorismate from D-erythrose 4-phosphate and phosphoenolpyruvate: step 5/7.</text>
</comment>
<gene>
    <name evidence="11" type="primary">aroK</name>
    <name evidence="12" type="ORF">FOZ76_26300</name>
</gene>
<dbReference type="PROSITE" id="PS01128">
    <property type="entry name" value="SHIKIMATE_KINASE"/>
    <property type="match status" value="1"/>
</dbReference>
<evidence type="ECO:0000256" key="8">
    <source>
        <dbReference type="ARBA" id="ARBA00022840"/>
    </source>
</evidence>
<keyword evidence="11" id="KW-0963">Cytoplasm</keyword>
<dbReference type="HAMAP" id="MF_00109">
    <property type="entry name" value="Shikimate_kinase"/>
    <property type="match status" value="1"/>
</dbReference>
<keyword evidence="8 11" id="KW-0067">ATP-binding</keyword>
<dbReference type="Pfam" id="PF01202">
    <property type="entry name" value="SKI"/>
    <property type="match status" value="1"/>
</dbReference>
<dbReference type="SUPFAM" id="SSF52540">
    <property type="entry name" value="P-loop containing nucleoside triphosphate hydrolases"/>
    <property type="match status" value="1"/>
</dbReference>
<evidence type="ECO:0000256" key="3">
    <source>
        <dbReference type="ARBA" id="ARBA00012154"/>
    </source>
</evidence>
<sequence length="201" mass="22398">MVNTLSEAAASADPPEEEGRDAPLSIFLVGMPGAGKTTIGRHLARLLSNEFVDLDHELERRCGVRVPVIFDLEGEAGFRQRESSVLEECTRRRGIVLATGGGAVLSPDNRRLLHERGLVVYLRARVADLYARTRHDRNRPLLQTADPMAALQGLHAVRDPLYREVAHLTVDTGRVSVPHLVNRIVPMLRTYAREPELLCRK</sequence>
<dbReference type="PRINTS" id="PR01100">
    <property type="entry name" value="SHIKIMTKNASE"/>
</dbReference>
<keyword evidence="9 11" id="KW-0057">Aromatic amino acid biosynthesis</keyword>
<evidence type="ECO:0000256" key="1">
    <source>
        <dbReference type="ARBA" id="ARBA00004842"/>
    </source>
</evidence>
<comment type="function">
    <text evidence="11">Catalyzes the specific phosphorylation of the 3-hydroxyl group of shikimic acid using ATP as a cosubstrate.</text>
</comment>
<dbReference type="GO" id="GO:0005524">
    <property type="term" value="F:ATP binding"/>
    <property type="evidence" value="ECO:0007669"/>
    <property type="project" value="UniProtKB-UniRule"/>
</dbReference>
<dbReference type="GO" id="GO:0009073">
    <property type="term" value="P:aromatic amino acid family biosynthetic process"/>
    <property type="evidence" value="ECO:0007669"/>
    <property type="project" value="UniProtKB-KW"/>
</dbReference>
<dbReference type="GO" id="GO:0000287">
    <property type="term" value="F:magnesium ion binding"/>
    <property type="evidence" value="ECO:0007669"/>
    <property type="project" value="UniProtKB-UniRule"/>
</dbReference>
<dbReference type="InterPro" id="IPR023000">
    <property type="entry name" value="Shikimate_kinase_CS"/>
</dbReference>
<dbReference type="Gene3D" id="3.40.50.300">
    <property type="entry name" value="P-loop containing nucleotide triphosphate hydrolases"/>
    <property type="match status" value="1"/>
</dbReference>
<name>A0A556A8C5_9BURK</name>
<dbReference type="Proteomes" id="UP000318405">
    <property type="component" value="Unassembled WGS sequence"/>
</dbReference>
<dbReference type="InterPro" id="IPR000623">
    <property type="entry name" value="Shikimate_kinase/TSH1"/>
</dbReference>
<dbReference type="OrthoDB" id="9800332at2"/>
<dbReference type="EMBL" id="VLTJ01000042">
    <property type="protein sequence ID" value="TSH89123.1"/>
    <property type="molecule type" value="Genomic_DNA"/>
</dbReference>
<comment type="subunit">
    <text evidence="11">Monomer.</text>
</comment>
<dbReference type="UniPathway" id="UPA00053">
    <property type="reaction ID" value="UER00088"/>
</dbReference>
<dbReference type="EC" id="2.7.1.71" evidence="3 11"/>
<comment type="subcellular location">
    <subcellularLocation>
        <location evidence="11">Cytoplasm</location>
    </subcellularLocation>
</comment>
<keyword evidence="5 11" id="KW-0808">Transferase</keyword>
<evidence type="ECO:0000256" key="10">
    <source>
        <dbReference type="ARBA" id="ARBA00048567"/>
    </source>
</evidence>
<comment type="similarity">
    <text evidence="2 11">Belongs to the shikimate kinase family.</text>
</comment>
<feature type="binding site" evidence="11">
    <location>
        <position position="79"/>
    </location>
    <ligand>
        <name>substrate</name>
    </ligand>
</feature>
<dbReference type="CDD" id="cd00464">
    <property type="entry name" value="SK"/>
    <property type="match status" value="1"/>
</dbReference>
<comment type="caution">
    <text evidence="12">The sequence shown here is derived from an EMBL/GenBank/DDBJ whole genome shotgun (WGS) entry which is preliminary data.</text>
</comment>
<evidence type="ECO:0000313" key="12">
    <source>
        <dbReference type="EMBL" id="TSH89123.1"/>
    </source>
</evidence>
<dbReference type="InterPro" id="IPR027417">
    <property type="entry name" value="P-loop_NTPase"/>
</dbReference>
<evidence type="ECO:0000256" key="2">
    <source>
        <dbReference type="ARBA" id="ARBA00006997"/>
    </source>
</evidence>
<dbReference type="GO" id="GO:0004765">
    <property type="term" value="F:shikimate kinase activity"/>
    <property type="evidence" value="ECO:0007669"/>
    <property type="project" value="UniProtKB-UniRule"/>
</dbReference>
<feature type="binding site" evidence="11">
    <location>
        <position position="37"/>
    </location>
    <ligand>
        <name>Mg(2+)</name>
        <dbReference type="ChEBI" id="CHEBI:18420"/>
    </ligand>
</feature>
<feature type="binding site" evidence="11">
    <location>
        <begin position="33"/>
        <end position="38"/>
    </location>
    <ligand>
        <name>ATP</name>
        <dbReference type="ChEBI" id="CHEBI:30616"/>
    </ligand>
</feature>
<accession>A0A556A8C5</accession>
<dbReference type="PANTHER" id="PTHR21087:SF16">
    <property type="entry name" value="SHIKIMATE KINASE 1, CHLOROPLASTIC"/>
    <property type="match status" value="1"/>
</dbReference>
<dbReference type="GO" id="GO:0009423">
    <property type="term" value="P:chorismate biosynthetic process"/>
    <property type="evidence" value="ECO:0007669"/>
    <property type="project" value="UniProtKB-UniRule"/>
</dbReference>
<evidence type="ECO:0000256" key="9">
    <source>
        <dbReference type="ARBA" id="ARBA00023141"/>
    </source>
</evidence>
<evidence type="ECO:0000256" key="11">
    <source>
        <dbReference type="HAMAP-Rule" id="MF_00109"/>
    </source>
</evidence>
<evidence type="ECO:0000256" key="6">
    <source>
        <dbReference type="ARBA" id="ARBA00022741"/>
    </source>
</evidence>
<protein>
    <recommendedName>
        <fullName evidence="3 11">Shikimate kinase</fullName>
        <shortName evidence="11">SK</shortName>
        <ecNumber evidence="3 11">2.7.1.71</ecNumber>
    </recommendedName>
</protein>
<evidence type="ECO:0000256" key="7">
    <source>
        <dbReference type="ARBA" id="ARBA00022777"/>
    </source>
</evidence>
<dbReference type="GO" id="GO:0005829">
    <property type="term" value="C:cytosol"/>
    <property type="evidence" value="ECO:0007669"/>
    <property type="project" value="TreeGrafter"/>
</dbReference>
<comment type="cofactor">
    <cofactor evidence="11">
        <name>Mg(2+)</name>
        <dbReference type="ChEBI" id="CHEBI:18420"/>
    </cofactor>
    <text evidence="11">Binds 1 Mg(2+) ion per subunit.</text>
</comment>
<feature type="binding site" evidence="11">
    <location>
        <position position="101"/>
    </location>
    <ligand>
        <name>substrate</name>
    </ligand>
</feature>
<keyword evidence="13" id="KW-1185">Reference proteome</keyword>
<evidence type="ECO:0000313" key="13">
    <source>
        <dbReference type="Proteomes" id="UP000318405"/>
    </source>
</evidence>
<comment type="caution">
    <text evidence="11">Lacks conserved residue(s) required for the propagation of feature annotation.</text>
</comment>
<feature type="binding site" evidence="11">
    <location>
        <position position="158"/>
    </location>
    <ligand>
        <name>substrate</name>
    </ligand>
</feature>
<dbReference type="RefSeq" id="WP_143951238.1">
    <property type="nucleotide sequence ID" value="NZ_BAABMB010000005.1"/>
</dbReference>
<keyword evidence="4 11" id="KW-0028">Amino-acid biosynthesis</keyword>
<keyword evidence="11" id="KW-0460">Magnesium</keyword>
<organism evidence="12 13">
    <name type="scientific">Verticiella sediminum</name>
    <dbReference type="NCBI Taxonomy" id="1247510"/>
    <lineage>
        <taxon>Bacteria</taxon>
        <taxon>Pseudomonadati</taxon>
        <taxon>Pseudomonadota</taxon>
        <taxon>Betaproteobacteria</taxon>
        <taxon>Burkholderiales</taxon>
        <taxon>Alcaligenaceae</taxon>
        <taxon>Verticiella</taxon>
    </lineage>
</organism>
<dbReference type="InterPro" id="IPR031322">
    <property type="entry name" value="Shikimate/glucono_kinase"/>
</dbReference>
<reference evidence="12 13" key="1">
    <citation type="submission" date="2019-07" db="EMBL/GenBank/DDBJ databases">
        <title>Qingshengfaniella alkalisoli gen. nov., sp. nov., isolated from saline soil.</title>
        <authorList>
            <person name="Xu L."/>
            <person name="Huang X.-X."/>
            <person name="Sun J.-Q."/>
        </authorList>
    </citation>
    <scope>NUCLEOTIDE SEQUENCE [LARGE SCALE GENOMIC DNA]</scope>
    <source>
        <strain evidence="12 13">DSM 27279</strain>
    </source>
</reference>
<feature type="binding site" evidence="11">
    <location>
        <position position="139"/>
    </location>
    <ligand>
        <name>ATP</name>
        <dbReference type="ChEBI" id="CHEBI:30616"/>
    </ligand>
</feature>
<proteinExistence type="inferred from homology"/>
<evidence type="ECO:0000256" key="5">
    <source>
        <dbReference type="ARBA" id="ARBA00022679"/>
    </source>
</evidence>